<feature type="transmembrane region" description="Helical" evidence="1">
    <location>
        <begin position="12"/>
        <end position="37"/>
    </location>
</feature>
<dbReference type="AlphaFoldDB" id="A0A4D6GQ48"/>
<dbReference type="Pfam" id="PF24431">
    <property type="entry name" value="DUF7554"/>
    <property type="match status" value="1"/>
</dbReference>
<reference evidence="2 4" key="1">
    <citation type="journal article" date="2019" name="Microbiol. Resour. Announc.">
        <title>The Genome Sequence of the Halobacterium salinarum Type Strain Is Closely Related to That of Laboratory Strains NRC-1 and R1.</title>
        <authorList>
            <person name="Pfeiffer F."/>
            <person name="Marchfelder A."/>
            <person name="Habermann B."/>
            <person name="Dyall-Smith M.L."/>
        </authorList>
    </citation>
    <scope>NUCLEOTIDE SEQUENCE [LARGE SCALE GENOMIC DNA]</scope>
    <source>
        <strain evidence="2">91-R6</strain>
        <strain evidence="4">ATCC 33171 / DSM 3754 / JCM 8978 / NBRC 102687 / NCIMB 764 / 91-R6</strain>
    </source>
</reference>
<dbReference type="EMBL" id="VRYN01000001">
    <property type="protein sequence ID" value="TYO82270.1"/>
    <property type="molecule type" value="Genomic_DNA"/>
</dbReference>
<feature type="transmembrane region" description="Helical" evidence="1">
    <location>
        <begin position="43"/>
        <end position="61"/>
    </location>
</feature>
<accession>A0A4D6GQ48</accession>
<proteinExistence type="predicted"/>
<keyword evidence="1" id="KW-0472">Membrane</keyword>
<organism evidence="2 4">
    <name type="scientific">Halobacterium salinarum (strain ATCC 33171 / DSM 3754 / JCM 8978 / NBRC 102687 / NCIMB 764 / 91-R6)</name>
    <dbReference type="NCBI Taxonomy" id="2597657"/>
    <lineage>
        <taxon>Archaea</taxon>
        <taxon>Methanobacteriati</taxon>
        <taxon>Methanobacteriota</taxon>
        <taxon>Stenosarchaea group</taxon>
        <taxon>Halobacteria</taxon>
        <taxon>Halobacteriales</taxon>
        <taxon>Halobacteriaceae</taxon>
        <taxon>Halobacterium</taxon>
    </lineage>
</organism>
<dbReference type="InterPro" id="IPR055976">
    <property type="entry name" value="DUF7554"/>
</dbReference>
<dbReference type="EMBL" id="CP038631">
    <property type="protein sequence ID" value="QCC43773.1"/>
    <property type="molecule type" value="Genomic_DNA"/>
</dbReference>
<protein>
    <submittedName>
        <fullName evidence="2">Uncharacterized protein</fullName>
    </submittedName>
</protein>
<evidence type="ECO:0000313" key="5">
    <source>
        <dbReference type="Proteomes" id="UP000323075"/>
    </source>
</evidence>
<keyword evidence="1" id="KW-0812">Transmembrane</keyword>
<evidence type="ECO:0000256" key="1">
    <source>
        <dbReference type="SAM" id="Phobius"/>
    </source>
</evidence>
<evidence type="ECO:0000313" key="2">
    <source>
        <dbReference type="EMBL" id="QCC43773.1"/>
    </source>
</evidence>
<reference evidence="2" key="3">
    <citation type="journal article" name="MicrobiologyOpen">
        <title>Whole-genome comparison between the type strain of Halobacterium salinarum (DSM 3754(T)) and the laboratory strains R1 and NRC-1.</title>
        <authorList>
            <person name="Pfeiffer F."/>
            <person name="Losensky G."/>
            <person name="Marchfelder A."/>
            <person name="Habermann B."/>
            <person name="Dyall-Smith M."/>
        </authorList>
    </citation>
    <scope>NUCLEOTIDE SEQUENCE</scope>
    <source>
        <strain evidence="2">91-R6</strain>
    </source>
</reference>
<sequence>MPRARGALDTDSLVKIALALVVVWLAIEVLDALLGALTAALRLARPLIALVIVIVVALWLLDEL</sequence>
<dbReference type="Proteomes" id="UP000296216">
    <property type="component" value="Chromosome"/>
</dbReference>
<dbReference type="Proteomes" id="UP000323075">
    <property type="component" value="Unassembled WGS sequence"/>
</dbReference>
<keyword evidence="1" id="KW-1133">Transmembrane helix</keyword>
<dbReference type="GeneID" id="68694957"/>
<reference evidence="3 5" key="2">
    <citation type="submission" date="2019-07" db="EMBL/GenBank/DDBJ databases">
        <title>Genomic Encyclopedia of Archaeal and Bacterial Type Strains, Phase II (KMG-II): from individual species to whole genera.</title>
        <authorList>
            <person name="Goeker M."/>
        </authorList>
    </citation>
    <scope>NUCLEOTIDE SEQUENCE [LARGE SCALE GENOMIC DNA]</scope>
    <source>
        <strain evidence="3 5">DSM 3754</strain>
    </source>
</reference>
<gene>
    <name evidence="3" type="ORF">APQ99_00789</name>
    <name evidence="2" type="ORF">HBSAL_00130</name>
</gene>
<evidence type="ECO:0000313" key="4">
    <source>
        <dbReference type="Proteomes" id="UP000296216"/>
    </source>
</evidence>
<dbReference type="RefSeq" id="WP_012289506.1">
    <property type="nucleotide sequence ID" value="NZ_VRYN01000001.1"/>
</dbReference>
<evidence type="ECO:0000313" key="3">
    <source>
        <dbReference type="EMBL" id="TYO82270.1"/>
    </source>
</evidence>
<name>A0A4D6GQ48_HALS9</name>